<dbReference type="NCBIfam" id="TIGR02833">
    <property type="entry name" value="spore_III_AB"/>
    <property type="match status" value="1"/>
</dbReference>
<dbReference type="GeneID" id="96739578"/>
<dbReference type="Pfam" id="PF09548">
    <property type="entry name" value="Spore_III_AB"/>
    <property type="match status" value="1"/>
</dbReference>
<dbReference type="Proteomes" id="UP000323393">
    <property type="component" value="Unassembled WGS sequence"/>
</dbReference>
<dbReference type="EMBL" id="VTEU01000007">
    <property type="protein sequence ID" value="TYS57541.1"/>
    <property type="molecule type" value="Genomic_DNA"/>
</dbReference>
<reference evidence="1 4" key="1">
    <citation type="submission" date="2017-04" db="EMBL/GenBank/DDBJ databases">
        <title>Complete Genome Sequence of the Bacillus horikoshii 20a strain from Cuatro Cienegas, Coahuila, Mexico.</title>
        <authorList>
            <person name="Zarza E."/>
            <person name="Alcaraz L.D."/>
            <person name="Aguilar-Salinas B."/>
            <person name="Islas A."/>
            <person name="Olmedo-Alvarez G."/>
        </authorList>
    </citation>
    <scope>NUCLEOTIDE SEQUENCE [LARGE SCALE GENOMIC DNA]</scope>
    <source>
        <strain evidence="1 4">20a</strain>
    </source>
</reference>
<accession>A0A1Y0CQ43</accession>
<dbReference type="OrthoDB" id="1957909at2"/>
<dbReference type="AlphaFoldDB" id="A0A1Y0CQ43"/>
<dbReference type="PIRSF" id="PIRSF021435">
    <property type="entry name" value="SpoIIIAB"/>
    <property type="match status" value="1"/>
</dbReference>
<evidence type="ECO:0000313" key="2">
    <source>
        <dbReference type="EMBL" id="TYS57541.1"/>
    </source>
</evidence>
<dbReference type="EMBL" id="CP020880">
    <property type="protein sequence ID" value="ART77134.1"/>
    <property type="molecule type" value="Genomic_DNA"/>
</dbReference>
<keyword evidence="4" id="KW-1185">Reference proteome</keyword>
<protein>
    <submittedName>
        <fullName evidence="3">Stage III sporulation protein SpoAB</fullName>
    </submittedName>
</protein>
<reference evidence="5 6" key="2">
    <citation type="submission" date="2019-08" db="EMBL/GenBank/DDBJ databases">
        <title>Bacillus genomes from the desert of Cuatro Cienegas, Coahuila.</title>
        <authorList>
            <person name="Olmedo-Alvarez G."/>
        </authorList>
    </citation>
    <scope>NUCLEOTIDE SEQUENCE [LARGE SCALE GENOMIC DNA]</scope>
    <source>
        <strain evidence="2 5">CH88_3T</strain>
        <strain evidence="3 6">CH98b_3T</strain>
    </source>
</reference>
<dbReference type="Proteomes" id="UP000195573">
    <property type="component" value="Chromosome"/>
</dbReference>
<evidence type="ECO:0000313" key="3">
    <source>
        <dbReference type="EMBL" id="TYS74312.1"/>
    </source>
</evidence>
<evidence type="ECO:0000313" key="1">
    <source>
        <dbReference type="EMBL" id="ART77134.1"/>
    </source>
</evidence>
<gene>
    <name evidence="1" type="ORF">B4U37_14230</name>
    <name evidence="2" type="ORF">FZC74_16020</name>
    <name evidence="3" type="ORF">FZC75_00995</name>
</gene>
<evidence type="ECO:0000313" key="4">
    <source>
        <dbReference type="Proteomes" id="UP000195573"/>
    </source>
</evidence>
<organism evidence="3 6">
    <name type="scientific">Sutcliffiella horikoshii</name>
    <dbReference type="NCBI Taxonomy" id="79883"/>
    <lineage>
        <taxon>Bacteria</taxon>
        <taxon>Bacillati</taxon>
        <taxon>Bacillota</taxon>
        <taxon>Bacilli</taxon>
        <taxon>Bacillales</taxon>
        <taxon>Bacillaceae</taxon>
        <taxon>Sutcliffiella</taxon>
    </lineage>
</organism>
<name>A0A1Y0CQ43_9BACI</name>
<evidence type="ECO:0000313" key="6">
    <source>
        <dbReference type="Proteomes" id="UP000324517"/>
    </source>
</evidence>
<dbReference type="InterPro" id="IPR014198">
    <property type="entry name" value="Spore_III_AB"/>
</dbReference>
<dbReference type="EMBL" id="VTET01000001">
    <property type="protein sequence ID" value="TYS74312.1"/>
    <property type="molecule type" value="Genomic_DNA"/>
</dbReference>
<dbReference type="RefSeq" id="WP_010194847.1">
    <property type="nucleotide sequence ID" value="NZ_CP020880.1"/>
</dbReference>
<dbReference type="KEGG" id="bhk:B4U37_14230"/>
<sequence>MIKLIGAVLILVATSWAGFEAARHLTERPRQLRQLKVALQSLEAEIMYGHTPLADATKNISKQLEKPLSWFFESFANKLEKASLTVKEAWQESLDDVWKNTAYKTAELEIMKQFGETLGQHDRYTQQKHIQLALTHLEREELDARDKQNRYERMVKSLGVLSGLLLVILLI</sequence>
<evidence type="ECO:0000313" key="5">
    <source>
        <dbReference type="Proteomes" id="UP000323393"/>
    </source>
</evidence>
<proteinExistence type="predicted"/>
<dbReference type="Proteomes" id="UP000324517">
    <property type="component" value="Unassembled WGS sequence"/>
</dbReference>